<name>A0A0C3LL78_9AGAM</name>
<keyword evidence="3" id="KW-1185">Reference proteome</keyword>
<dbReference type="Proteomes" id="UP000054248">
    <property type="component" value="Unassembled WGS sequence"/>
</dbReference>
<dbReference type="SUPFAM" id="SSF56399">
    <property type="entry name" value="ADP-ribosylation"/>
    <property type="match status" value="1"/>
</dbReference>
<evidence type="ECO:0000259" key="1">
    <source>
        <dbReference type="Pfam" id="PF00644"/>
    </source>
</evidence>
<dbReference type="AlphaFoldDB" id="A0A0C3LL78"/>
<gene>
    <name evidence="2" type="ORF">M407DRAFT_90466</name>
</gene>
<dbReference type="InterPro" id="IPR012317">
    <property type="entry name" value="Poly(ADP-ribose)pol_cat_dom"/>
</dbReference>
<dbReference type="EMBL" id="KN822942">
    <property type="protein sequence ID" value="KIO34828.1"/>
    <property type="molecule type" value="Genomic_DNA"/>
</dbReference>
<sequence>MDYNLPQDIAGYVEKYCQPQHSLISRASSYNTPPREAVGWATTPVRKTSTTLRILSPGYGYGTGEYLKIANLFENAWAHAHKALPAIKRIFAVELPDHLEDSYSSYKSLLVQTRGSPGVNERLVFHGTPRHCSLGEWESWTDLCSKPLCSLCGVLRESFSVARAGTAPDRNFLRFGYGIYTTNMSSKADDYTNDLPYFSNRVLVVAKVLLGRASVLHRTTQTLLGPPAGFDSVLGEVGMDLNYDEQVLYRDDAIRPAYVIIYEPESLAY</sequence>
<feature type="domain" description="PARP catalytic" evidence="1">
    <location>
        <begin position="65"/>
        <end position="253"/>
    </location>
</feature>
<dbReference type="Gene3D" id="3.90.228.10">
    <property type="match status" value="1"/>
</dbReference>
<protein>
    <recommendedName>
        <fullName evidence="1">PARP catalytic domain-containing protein</fullName>
    </recommendedName>
</protein>
<accession>A0A0C3LL78</accession>
<dbReference type="Pfam" id="PF00644">
    <property type="entry name" value="PARP"/>
    <property type="match status" value="1"/>
</dbReference>
<reference evidence="3" key="2">
    <citation type="submission" date="2015-01" db="EMBL/GenBank/DDBJ databases">
        <title>Evolutionary Origins and Diversification of the Mycorrhizal Mutualists.</title>
        <authorList>
            <consortium name="DOE Joint Genome Institute"/>
            <consortium name="Mycorrhizal Genomics Consortium"/>
            <person name="Kohler A."/>
            <person name="Kuo A."/>
            <person name="Nagy L.G."/>
            <person name="Floudas D."/>
            <person name="Copeland A."/>
            <person name="Barry K.W."/>
            <person name="Cichocki N."/>
            <person name="Veneault-Fourrey C."/>
            <person name="LaButti K."/>
            <person name="Lindquist E.A."/>
            <person name="Lipzen A."/>
            <person name="Lundell T."/>
            <person name="Morin E."/>
            <person name="Murat C."/>
            <person name="Riley R."/>
            <person name="Ohm R."/>
            <person name="Sun H."/>
            <person name="Tunlid A."/>
            <person name="Henrissat B."/>
            <person name="Grigoriev I.V."/>
            <person name="Hibbett D.S."/>
            <person name="Martin F."/>
        </authorList>
    </citation>
    <scope>NUCLEOTIDE SEQUENCE [LARGE SCALE GENOMIC DNA]</scope>
    <source>
        <strain evidence="3">MUT 4182</strain>
    </source>
</reference>
<dbReference type="GO" id="GO:0003950">
    <property type="term" value="F:NAD+ poly-ADP-ribosyltransferase activity"/>
    <property type="evidence" value="ECO:0007669"/>
    <property type="project" value="InterPro"/>
</dbReference>
<organism evidence="2 3">
    <name type="scientific">Tulasnella calospora MUT 4182</name>
    <dbReference type="NCBI Taxonomy" id="1051891"/>
    <lineage>
        <taxon>Eukaryota</taxon>
        <taxon>Fungi</taxon>
        <taxon>Dikarya</taxon>
        <taxon>Basidiomycota</taxon>
        <taxon>Agaricomycotina</taxon>
        <taxon>Agaricomycetes</taxon>
        <taxon>Cantharellales</taxon>
        <taxon>Tulasnellaceae</taxon>
        <taxon>Tulasnella</taxon>
    </lineage>
</organism>
<dbReference type="GO" id="GO:1990404">
    <property type="term" value="F:NAD+-protein mono-ADP-ribosyltransferase activity"/>
    <property type="evidence" value="ECO:0007669"/>
    <property type="project" value="TreeGrafter"/>
</dbReference>
<reference evidence="2 3" key="1">
    <citation type="submission" date="2014-04" db="EMBL/GenBank/DDBJ databases">
        <authorList>
            <consortium name="DOE Joint Genome Institute"/>
            <person name="Kuo A."/>
            <person name="Girlanda M."/>
            <person name="Perotto S."/>
            <person name="Kohler A."/>
            <person name="Nagy L.G."/>
            <person name="Floudas D."/>
            <person name="Copeland A."/>
            <person name="Barry K.W."/>
            <person name="Cichocki N."/>
            <person name="Veneault-Fourrey C."/>
            <person name="LaButti K."/>
            <person name="Lindquist E.A."/>
            <person name="Lipzen A."/>
            <person name="Lundell T."/>
            <person name="Morin E."/>
            <person name="Murat C."/>
            <person name="Sun H."/>
            <person name="Tunlid A."/>
            <person name="Henrissat B."/>
            <person name="Grigoriev I.V."/>
            <person name="Hibbett D.S."/>
            <person name="Martin F."/>
            <person name="Nordberg H.P."/>
            <person name="Cantor M.N."/>
            <person name="Hua S.X."/>
        </authorList>
    </citation>
    <scope>NUCLEOTIDE SEQUENCE [LARGE SCALE GENOMIC DNA]</scope>
    <source>
        <strain evidence="2 3">MUT 4182</strain>
    </source>
</reference>
<dbReference type="InterPro" id="IPR051712">
    <property type="entry name" value="ARTD-AVP"/>
</dbReference>
<dbReference type="STRING" id="1051891.A0A0C3LL78"/>
<evidence type="ECO:0000313" key="3">
    <source>
        <dbReference type="Proteomes" id="UP000054248"/>
    </source>
</evidence>
<proteinExistence type="predicted"/>
<dbReference type="PANTHER" id="PTHR45740:SF2">
    <property type="entry name" value="POLY [ADP-RIBOSE] POLYMERASE"/>
    <property type="match status" value="1"/>
</dbReference>
<dbReference type="OrthoDB" id="9514740at2759"/>
<evidence type="ECO:0000313" key="2">
    <source>
        <dbReference type="EMBL" id="KIO34828.1"/>
    </source>
</evidence>
<dbReference type="HOGENOM" id="CLU_039434_1_0_1"/>
<dbReference type="GO" id="GO:0005634">
    <property type="term" value="C:nucleus"/>
    <property type="evidence" value="ECO:0007669"/>
    <property type="project" value="TreeGrafter"/>
</dbReference>
<dbReference type="PANTHER" id="PTHR45740">
    <property type="entry name" value="POLY [ADP-RIBOSE] POLYMERASE"/>
    <property type="match status" value="1"/>
</dbReference>